<sequence length="192" mass="21614">MQASDTPSTILVPTQLTGAENYGLCSRSMRIALLGKGKLGFMNGVCKREAQGTELRNMWDKCDAICMNQMHIQYGRILRRDSTRLKELWDEYDMIVPMPSCGCDILKDYVEHLQEQRLLQFLAGLNDSYDHTRRQILIKIVAPSVNQAYAMIIEVESDQSIGTNSANHNQPDPLAMSFGRGRGHAYQGTTGR</sequence>
<evidence type="ECO:0000313" key="4">
    <source>
        <dbReference type="Proteomes" id="UP000826656"/>
    </source>
</evidence>
<dbReference type="PANTHER" id="PTHR37610">
    <property type="entry name" value="CCHC-TYPE DOMAIN-CONTAINING PROTEIN"/>
    <property type="match status" value="1"/>
</dbReference>
<dbReference type="EMBL" id="JAIVGD010000023">
    <property type="protein sequence ID" value="KAH0743447.1"/>
    <property type="molecule type" value="Genomic_DNA"/>
</dbReference>
<organism evidence="3 4">
    <name type="scientific">Solanum tuberosum</name>
    <name type="common">Potato</name>
    <dbReference type="NCBI Taxonomy" id="4113"/>
    <lineage>
        <taxon>Eukaryota</taxon>
        <taxon>Viridiplantae</taxon>
        <taxon>Streptophyta</taxon>
        <taxon>Embryophyta</taxon>
        <taxon>Tracheophyta</taxon>
        <taxon>Spermatophyta</taxon>
        <taxon>Magnoliopsida</taxon>
        <taxon>eudicotyledons</taxon>
        <taxon>Gunneridae</taxon>
        <taxon>Pentapetalae</taxon>
        <taxon>asterids</taxon>
        <taxon>lamiids</taxon>
        <taxon>Solanales</taxon>
        <taxon>Solanaceae</taxon>
        <taxon>Solanoideae</taxon>
        <taxon>Solaneae</taxon>
        <taxon>Solanum</taxon>
    </lineage>
</organism>
<comment type="caution">
    <text evidence="3">The sequence shown here is derived from an EMBL/GenBank/DDBJ whole genome shotgun (WGS) entry which is preliminary data.</text>
</comment>
<dbReference type="InterPro" id="IPR029472">
    <property type="entry name" value="Copia-like_N"/>
</dbReference>
<evidence type="ECO:0000259" key="2">
    <source>
        <dbReference type="Pfam" id="PF14244"/>
    </source>
</evidence>
<accession>A0ABQ7UAY0</accession>
<gene>
    <name evidence="3" type="ORF">KY290_031440</name>
</gene>
<feature type="region of interest" description="Disordered" evidence="1">
    <location>
        <begin position="162"/>
        <end position="192"/>
    </location>
</feature>
<feature type="domain" description="Retrotransposon Copia-like N-terminal" evidence="2">
    <location>
        <begin position="3"/>
        <end position="47"/>
    </location>
</feature>
<reference evidence="3 4" key="1">
    <citation type="journal article" date="2021" name="bioRxiv">
        <title>Chromosome-scale and haplotype-resolved genome assembly of a tetraploid potato cultivar.</title>
        <authorList>
            <person name="Sun H."/>
            <person name="Jiao W.-B."/>
            <person name="Krause K."/>
            <person name="Campoy J.A."/>
            <person name="Goel M."/>
            <person name="Folz-Donahue K."/>
            <person name="Kukat C."/>
            <person name="Huettel B."/>
            <person name="Schneeberger K."/>
        </authorList>
    </citation>
    <scope>NUCLEOTIDE SEQUENCE [LARGE SCALE GENOMIC DNA]</scope>
    <source>
        <strain evidence="3">SolTubOtavaFocal</strain>
        <tissue evidence="3">Leaves</tissue>
    </source>
</reference>
<evidence type="ECO:0000256" key="1">
    <source>
        <dbReference type="SAM" id="MobiDB-lite"/>
    </source>
</evidence>
<name>A0ABQ7UAY0_SOLTU</name>
<protein>
    <recommendedName>
        <fullName evidence="2">Retrotransposon Copia-like N-terminal domain-containing protein</fullName>
    </recommendedName>
</protein>
<dbReference type="Pfam" id="PF14244">
    <property type="entry name" value="Retrotran_gag_3"/>
    <property type="match status" value="1"/>
</dbReference>
<dbReference type="Proteomes" id="UP000826656">
    <property type="component" value="Unassembled WGS sequence"/>
</dbReference>
<dbReference type="PANTHER" id="PTHR37610:SF78">
    <property type="entry name" value="GAG-POLYPEPTIDE OF LTR COPIA-TYPE-RELATED"/>
    <property type="match status" value="1"/>
</dbReference>
<proteinExistence type="predicted"/>
<keyword evidence="4" id="KW-1185">Reference proteome</keyword>
<evidence type="ECO:0000313" key="3">
    <source>
        <dbReference type="EMBL" id="KAH0743447.1"/>
    </source>
</evidence>